<dbReference type="SUPFAM" id="SSF53335">
    <property type="entry name" value="S-adenosyl-L-methionine-dependent methyltransferases"/>
    <property type="match status" value="1"/>
</dbReference>
<dbReference type="NCBIfam" id="NF008725">
    <property type="entry name" value="PRK11727.1"/>
    <property type="match status" value="1"/>
</dbReference>
<evidence type="ECO:0000256" key="7">
    <source>
        <dbReference type="SAM" id="MobiDB-lite"/>
    </source>
</evidence>
<dbReference type="HAMAP" id="MF_01848">
    <property type="entry name" value="23SrRNA_methyltr_F"/>
    <property type="match status" value="1"/>
</dbReference>
<keyword evidence="5 6" id="KW-0949">S-adenosyl-L-methionine</keyword>
<dbReference type="EMBL" id="JAHESC010000027">
    <property type="protein sequence ID" value="MBT1688486.1"/>
    <property type="molecule type" value="Genomic_DNA"/>
</dbReference>
<dbReference type="PIRSF" id="PIRSF029038">
    <property type="entry name" value="Mtase_YbiN_prd"/>
    <property type="match status" value="1"/>
</dbReference>
<evidence type="ECO:0000256" key="5">
    <source>
        <dbReference type="ARBA" id="ARBA00022691"/>
    </source>
</evidence>
<evidence type="ECO:0000256" key="3">
    <source>
        <dbReference type="ARBA" id="ARBA00022603"/>
    </source>
</evidence>
<dbReference type="PANTHER" id="PTHR13393:SF0">
    <property type="entry name" value="RNA N6-ADENOSINE-METHYLTRANSFERASE METTL16"/>
    <property type="match status" value="1"/>
</dbReference>
<dbReference type="Pfam" id="PF05971">
    <property type="entry name" value="Methyltransf_10"/>
    <property type="match status" value="1"/>
</dbReference>
<dbReference type="Proteomes" id="UP001319180">
    <property type="component" value="Unassembled WGS sequence"/>
</dbReference>
<proteinExistence type="inferred from homology"/>
<dbReference type="PANTHER" id="PTHR13393">
    <property type="entry name" value="SAM-DEPENDENT METHYLTRANSFERASE"/>
    <property type="match status" value="1"/>
</dbReference>
<keyword evidence="3 6" id="KW-0489">Methyltransferase</keyword>
<dbReference type="GO" id="GO:0005737">
    <property type="term" value="C:cytoplasm"/>
    <property type="evidence" value="ECO:0007669"/>
    <property type="project" value="UniProtKB-SubCell"/>
</dbReference>
<organism evidence="8 9">
    <name type="scientific">Dawidia soli</name>
    <dbReference type="NCBI Taxonomy" id="2782352"/>
    <lineage>
        <taxon>Bacteria</taxon>
        <taxon>Pseudomonadati</taxon>
        <taxon>Bacteroidota</taxon>
        <taxon>Cytophagia</taxon>
        <taxon>Cytophagales</taxon>
        <taxon>Chryseotaleaceae</taxon>
        <taxon>Dawidia</taxon>
    </lineage>
</organism>
<comment type="similarity">
    <text evidence="6">Belongs to the methyltransferase superfamily. METTL16/RlmF family.</text>
</comment>
<accession>A0AAP2DAM5</accession>
<sequence>MKLQQKKEHPDEKPGLHPRNRHRKRYNFHELVDTFAELAPFVRLNEYEDESIDFSNPAAVVMLNRALLKHYYDIDHWNLPSGYLCPPVPGRADYIHHIADLLGSCNGQIIPVGSKIKCLDIGVGANCIYPIIGNKEYGWFFIGSDIEPAAIKSADKIVHDNLTLRGKVELRLQRNTRDIFRDIIQKDERFDLTICNPPFHASLQEARSGSLRKVSNLNNKRITTPTLNFGGTNSELWCEGGEEKFVRKMINESKRFSLSCFWFSTLISKSSNLKDVYTALKQAKASEVRTIPMSHGNKISRIVAWTFLTPEQQRSWVQTRWDGFTEPPH</sequence>
<keyword evidence="9" id="KW-1185">Reference proteome</keyword>
<dbReference type="CDD" id="cd02440">
    <property type="entry name" value="AdoMet_MTases"/>
    <property type="match status" value="1"/>
</dbReference>
<comment type="function">
    <text evidence="6">Specifically methylates the adenine in position 1618 of 23S rRNA.</text>
</comment>
<keyword evidence="1 6" id="KW-0963">Cytoplasm</keyword>
<dbReference type="InterPro" id="IPR029063">
    <property type="entry name" value="SAM-dependent_MTases_sf"/>
</dbReference>
<dbReference type="Gene3D" id="3.40.50.150">
    <property type="entry name" value="Vaccinia Virus protein VP39"/>
    <property type="match status" value="1"/>
</dbReference>
<comment type="catalytic activity">
    <reaction evidence="6">
        <text>adenosine(1618) in 23S rRNA + S-adenosyl-L-methionine = N(6)-methyladenosine(1618) in 23S rRNA + S-adenosyl-L-homocysteine + H(+)</text>
        <dbReference type="Rhea" id="RHEA:16497"/>
        <dbReference type="Rhea" id="RHEA-COMP:10229"/>
        <dbReference type="Rhea" id="RHEA-COMP:10231"/>
        <dbReference type="ChEBI" id="CHEBI:15378"/>
        <dbReference type="ChEBI" id="CHEBI:57856"/>
        <dbReference type="ChEBI" id="CHEBI:59789"/>
        <dbReference type="ChEBI" id="CHEBI:74411"/>
        <dbReference type="ChEBI" id="CHEBI:74449"/>
        <dbReference type="EC" id="2.1.1.181"/>
    </reaction>
</comment>
<dbReference type="GO" id="GO:0052907">
    <property type="term" value="F:23S rRNA (adenine(1618)-N(6))-methyltransferase activity"/>
    <property type="evidence" value="ECO:0007669"/>
    <property type="project" value="UniProtKB-EC"/>
</dbReference>
<evidence type="ECO:0000256" key="1">
    <source>
        <dbReference type="ARBA" id="ARBA00022490"/>
    </source>
</evidence>
<name>A0AAP2DAM5_9BACT</name>
<evidence type="ECO:0000256" key="2">
    <source>
        <dbReference type="ARBA" id="ARBA00022552"/>
    </source>
</evidence>
<evidence type="ECO:0000313" key="8">
    <source>
        <dbReference type="EMBL" id="MBT1688486.1"/>
    </source>
</evidence>
<reference evidence="8 9" key="1">
    <citation type="submission" date="2021-05" db="EMBL/GenBank/DDBJ databases">
        <title>A Polyphasic approach of four new species of the genus Ohtaekwangia: Ohtaekwangia histidinii sp. nov., Ohtaekwangia cretensis sp. nov., Ohtaekwangia indiensis sp. nov., Ohtaekwangia reichenbachii sp. nov. from diverse environment.</title>
        <authorList>
            <person name="Octaviana S."/>
        </authorList>
    </citation>
    <scope>NUCLEOTIDE SEQUENCE [LARGE SCALE GENOMIC DNA]</scope>
    <source>
        <strain evidence="8 9">PWU37</strain>
    </source>
</reference>
<protein>
    <recommendedName>
        <fullName evidence="6">Ribosomal RNA large subunit methyltransferase F</fullName>
        <ecNumber evidence="6">2.1.1.181</ecNumber>
    </recommendedName>
    <alternativeName>
        <fullName evidence="6">23S rRNA mA1618 methyltransferase</fullName>
    </alternativeName>
    <alternativeName>
        <fullName evidence="6">rRNA adenine N-6-methyltransferase</fullName>
    </alternativeName>
</protein>
<dbReference type="EC" id="2.1.1.181" evidence="6"/>
<dbReference type="GO" id="GO:0070475">
    <property type="term" value="P:rRNA base methylation"/>
    <property type="evidence" value="ECO:0007669"/>
    <property type="project" value="TreeGrafter"/>
</dbReference>
<keyword evidence="2 6" id="KW-0698">rRNA processing</keyword>
<comment type="subcellular location">
    <subcellularLocation>
        <location evidence="6">Cytoplasm</location>
    </subcellularLocation>
</comment>
<evidence type="ECO:0000256" key="4">
    <source>
        <dbReference type="ARBA" id="ARBA00022679"/>
    </source>
</evidence>
<evidence type="ECO:0000256" key="6">
    <source>
        <dbReference type="HAMAP-Rule" id="MF_01848"/>
    </source>
</evidence>
<dbReference type="InterPro" id="IPR016909">
    <property type="entry name" value="rRNA_lsu_MeTfrase_F"/>
</dbReference>
<comment type="caution">
    <text evidence="8">The sequence shown here is derived from an EMBL/GenBank/DDBJ whole genome shotgun (WGS) entry which is preliminary data.</text>
</comment>
<evidence type="ECO:0000313" key="9">
    <source>
        <dbReference type="Proteomes" id="UP001319180"/>
    </source>
</evidence>
<gene>
    <name evidence="6 8" type="primary">rlmF</name>
    <name evidence="8" type="ORF">KK078_18085</name>
</gene>
<dbReference type="AlphaFoldDB" id="A0AAP2DAM5"/>
<dbReference type="InterPro" id="IPR010286">
    <property type="entry name" value="METTL16/RlmF"/>
</dbReference>
<feature type="compositionally biased region" description="Basic and acidic residues" evidence="7">
    <location>
        <begin position="1"/>
        <end position="15"/>
    </location>
</feature>
<feature type="region of interest" description="Disordered" evidence="7">
    <location>
        <begin position="1"/>
        <end position="20"/>
    </location>
</feature>
<keyword evidence="4 6" id="KW-0808">Transferase</keyword>